<keyword evidence="2" id="KW-1185">Reference proteome</keyword>
<evidence type="ECO:0000313" key="1">
    <source>
        <dbReference type="EMBL" id="KAK0419842.1"/>
    </source>
</evidence>
<dbReference type="AlphaFoldDB" id="A0AA39I8M9"/>
<protein>
    <submittedName>
        <fullName evidence="1">Uncharacterized protein</fullName>
    </submittedName>
</protein>
<organism evidence="1 2">
    <name type="scientific">Steinernema hermaphroditum</name>
    <dbReference type="NCBI Taxonomy" id="289476"/>
    <lineage>
        <taxon>Eukaryota</taxon>
        <taxon>Metazoa</taxon>
        <taxon>Ecdysozoa</taxon>
        <taxon>Nematoda</taxon>
        <taxon>Chromadorea</taxon>
        <taxon>Rhabditida</taxon>
        <taxon>Tylenchina</taxon>
        <taxon>Panagrolaimomorpha</taxon>
        <taxon>Strongyloidoidea</taxon>
        <taxon>Steinernematidae</taxon>
        <taxon>Steinernema</taxon>
    </lineage>
</organism>
<proteinExistence type="predicted"/>
<name>A0AA39I8M9_9BILA</name>
<evidence type="ECO:0000313" key="2">
    <source>
        <dbReference type="Proteomes" id="UP001175271"/>
    </source>
</evidence>
<comment type="caution">
    <text evidence="1">The sequence shown here is derived from an EMBL/GenBank/DDBJ whole genome shotgun (WGS) entry which is preliminary data.</text>
</comment>
<reference evidence="1" key="1">
    <citation type="submission" date="2023-06" db="EMBL/GenBank/DDBJ databases">
        <title>Genomic analysis of the entomopathogenic nematode Steinernema hermaphroditum.</title>
        <authorList>
            <person name="Schwarz E.M."/>
            <person name="Heppert J.K."/>
            <person name="Baniya A."/>
            <person name="Schwartz H.T."/>
            <person name="Tan C.-H."/>
            <person name="Antoshechkin I."/>
            <person name="Sternberg P.W."/>
            <person name="Goodrich-Blair H."/>
            <person name="Dillman A.R."/>
        </authorList>
    </citation>
    <scope>NUCLEOTIDE SEQUENCE</scope>
    <source>
        <strain evidence="1">PS9179</strain>
        <tissue evidence="1">Whole animal</tissue>
    </source>
</reference>
<dbReference type="Proteomes" id="UP001175271">
    <property type="component" value="Unassembled WGS sequence"/>
</dbReference>
<sequence>MSTLSISTDQSQWKVSQLFPVERKFLAYGAWNEAEESCSISALTVDDLPALNTDRFEQSFYAKDLMQCKTEFCSAYLFKVPFFERAVKEDFVRIDDGDFICTGGLIADLAKCTSKLHAAKITAKQVKIHGKAVIILSPTDYSPVGKPYTMYGLCFEDFMGNNKDLPFEEGQPREGQNYVVSELRLRNCRLLIRSEVDYRNGQDLVEVKCDHVIEGNYLSFKAAQALRKAYLATVNQIVYSGIQPKEVEECAKFGKQYTPKLYSTDSLIEKDQLFARGLQLVELVCKRLSELFAEFGDLVDEISCLKKEGKEEITFEGFRYDGKEKIKIPLEST</sequence>
<accession>A0AA39I8M9</accession>
<dbReference type="EMBL" id="JAUCMV010000002">
    <property type="protein sequence ID" value="KAK0419842.1"/>
    <property type="molecule type" value="Genomic_DNA"/>
</dbReference>
<gene>
    <name evidence="1" type="ORF">QR680_014360</name>
</gene>